<evidence type="ECO:0000313" key="2">
    <source>
        <dbReference type="Proteomes" id="UP000248887"/>
    </source>
</evidence>
<reference evidence="1 2" key="1">
    <citation type="submission" date="2017-08" db="EMBL/GenBank/DDBJ databases">
        <title>Infants hospitalized years apart are colonized by the same room-sourced microbial strains.</title>
        <authorList>
            <person name="Brooks B."/>
            <person name="Olm M.R."/>
            <person name="Firek B.A."/>
            <person name="Baker R."/>
            <person name="Thomas B.C."/>
            <person name="Morowitz M.J."/>
            <person name="Banfield J.F."/>
        </authorList>
    </citation>
    <scope>NUCLEOTIDE SEQUENCE [LARGE SCALE GENOMIC DNA]</scope>
    <source>
        <strain evidence="1">S2_005_001_R2_27</strain>
    </source>
</reference>
<gene>
    <name evidence="1" type="ORF">DI549_08420</name>
</gene>
<organism evidence="1 2">
    <name type="scientific">Ancylobacter novellus</name>
    <name type="common">Thiobacillus novellus</name>
    <dbReference type="NCBI Taxonomy" id="921"/>
    <lineage>
        <taxon>Bacteria</taxon>
        <taxon>Pseudomonadati</taxon>
        <taxon>Pseudomonadota</taxon>
        <taxon>Alphaproteobacteria</taxon>
        <taxon>Hyphomicrobiales</taxon>
        <taxon>Xanthobacteraceae</taxon>
        <taxon>Ancylobacter</taxon>
    </lineage>
</organism>
<dbReference type="Proteomes" id="UP000248887">
    <property type="component" value="Unassembled WGS sequence"/>
</dbReference>
<name>A0A2W5QXQ7_ANCNO</name>
<protein>
    <submittedName>
        <fullName evidence="1">Uncharacterized protein</fullName>
    </submittedName>
</protein>
<dbReference type="AlphaFoldDB" id="A0A2W5QXQ7"/>
<evidence type="ECO:0000313" key="1">
    <source>
        <dbReference type="EMBL" id="PZQ83361.1"/>
    </source>
</evidence>
<sequence length="127" mass="14645">MKLIVARPNWRFLLCCLVLLPCTLGLGSVLLCLWRRSFVYRIDGKGIVLWSGRREPWGEVLGYSLRMRQGNSASKTSRVDIVFTEGSATILPSWIVNGEDMLRVLRHNMRKALPPQTRMRVNRVPRH</sequence>
<proteinExistence type="predicted"/>
<comment type="caution">
    <text evidence="1">The sequence shown here is derived from an EMBL/GenBank/DDBJ whole genome shotgun (WGS) entry which is preliminary data.</text>
</comment>
<accession>A0A2W5QXQ7</accession>
<dbReference type="EMBL" id="QFQD01000020">
    <property type="protein sequence ID" value="PZQ83361.1"/>
    <property type="molecule type" value="Genomic_DNA"/>
</dbReference>